<comment type="caution">
    <text evidence="2">The sequence shown here is derived from an EMBL/GenBank/DDBJ whole genome shotgun (WGS) entry which is preliminary data.</text>
</comment>
<keyword evidence="3" id="KW-1185">Reference proteome</keyword>
<protein>
    <submittedName>
        <fullName evidence="2">Uncharacterized protein</fullName>
    </submittedName>
</protein>
<reference evidence="2 3" key="1">
    <citation type="journal article" date="2012" name="J. Bacteriol.">
        <title>Genome Sequence of the Pattern-Forming Social Bacterium Paenibacillus dendritiformis C454 Chiral Morphotype.</title>
        <authorList>
            <person name="Sirota-Madi A."/>
            <person name="Olender T."/>
            <person name="Helman Y."/>
            <person name="Brainis I."/>
            <person name="Finkelshtein A."/>
            <person name="Roth D."/>
            <person name="Hagai E."/>
            <person name="Leshkowitz D."/>
            <person name="Brodsky L."/>
            <person name="Galatenko V."/>
            <person name="Nikolaev V."/>
            <person name="Gutnick D.L."/>
            <person name="Lancet D."/>
            <person name="Ben-Jacob E."/>
        </authorList>
    </citation>
    <scope>NUCLEOTIDE SEQUENCE [LARGE SCALE GENOMIC DNA]</scope>
    <source>
        <strain evidence="2 3">C454</strain>
    </source>
</reference>
<name>H3SFV7_9BACL</name>
<evidence type="ECO:0000313" key="3">
    <source>
        <dbReference type="Proteomes" id="UP000003900"/>
    </source>
</evidence>
<sequence length="68" mass="7932">MLMNRSNPQTLAFSGLFSLQIKLLTIALFKFAGRLAWFDIFLIERFSIRDQKRVCHAVPVIFIFIVMP</sequence>
<gene>
    <name evidence="2" type="ORF">PDENDC454_12060</name>
</gene>
<dbReference type="EMBL" id="AHKH01000026">
    <property type="protein sequence ID" value="EHQ62009.1"/>
    <property type="molecule type" value="Genomic_DNA"/>
</dbReference>
<keyword evidence="1" id="KW-1133">Transmembrane helix</keyword>
<dbReference type="Proteomes" id="UP000003900">
    <property type="component" value="Unassembled WGS sequence"/>
</dbReference>
<proteinExistence type="predicted"/>
<accession>H3SFV7</accession>
<evidence type="ECO:0000256" key="1">
    <source>
        <dbReference type="SAM" id="Phobius"/>
    </source>
</evidence>
<evidence type="ECO:0000313" key="2">
    <source>
        <dbReference type="EMBL" id="EHQ62009.1"/>
    </source>
</evidence>
<dbReference type="AlphaFoldDB" id="H3SFV7"/>
<keyword evidence="1" id="KW-0472">Membrane</keyword>
<feature type="transmembrane region" description="Helical" evidence="1">
    <location>
        <begin position="20"/>
        <end position="43"/>
    </location>
</feature>
<keyword evidence="1" id="KW-0812">Transmembrane</keyword>
<organism evidence="2 3">
    <name type="scientific">Paenibacillus dendritiformis C454</name>
    <dbReference type="NCBI Taxonomy" id="1131935"/>
    <lineage>
        <taxon>Bacteria</taxon>
        <taxon>Bacillati</taxon>
        <taxon>Bacillota</taxon>
        <taxon>Bacilli</taxon>
        <taxon>Bacillales</taxon>
        <taxon>Paenibacillaceae</taxon>
        <taxon>Paenibacillus</taxon>
    </lineage>
</organism>